<evidence type="ECO:0000313" key="2">
    <source>
        <dbReference type="Proteomes" id="UP000244855"/>
    </source>
</evidence>
<dbReference type="Proteomes" id="UP000244855">
    <property type="component" value="Unassembled WGS sequence"/>
</dbReference>
<dbReference type="STRING" id="97972.A0A2V1EC90"/>
<name>A0A2V1EC90_9PLEO</name>
<keyword evidence="2" id="KW-1185">Reference proteome</keyword>
<organism evidence="1 2">
    <name type="scientific">Periconia macrospinosa</name>
    <dbReference type="NCBI Taxonomy" id="97972"/>
    <lineage>
        <taxon>Eukaryota</taxon>
        <taxon>Fungi</taxon>
        <taxon>Dikarya</taxon>
        <taxon>Ascomycota</taxon>
        <taxon>Pezizomycotina</taxon>
        <taxon>Dothideomycetes</taxon>
        <taxon>Pleosporomycetidae</taxon>
        <taxon>Pleosporales</taxon>
        <taxon>Massarineae</taxon>
        <taxon>Periconiaceae</taxon>
        <taxon>Periconia</taxon>
    </lineage>
</organism>
<dbReference type="EMBL" id="KZ805303">
    <property type="protein sequence ID" value="PVI07659.1"/>
    <property type="molecule type" value="Genomic_DNA"/>
</dbReference>
<evidence type="ECO:0000313" key="1">
    <source>
        <dbReference type="EMBL" id="PVI07659.1"/>
    </source>
</evidence>
<protein>
    <submittedName>
        <fullName evidence="1">Uncharacterized protein</fullName>
    </submittedName>
</protein>
<proteinExistence type="predicted"/>
<dbReference type="OrthoDB" id="4934446at2759"/>
<reference evidence="1 2" key="1">
    <citation type="journal article" date="2018" name="Sci. Rep.">
        <title>Comparative genomics provides insights into the lifestyle and reveals functional heterogeneity of dark septate endophytic fungi.</title>
        <authorList>
            <person name="Knapp D.G."/>
            <person name="Nemeth J.B."/>
            <person name="Barry K."/>
            <person name="Hainaut M."/>
            <person name="Henrissat B."/>
            <person name="Johnson J."/>
            <person name="Kuo A."/>
            <person name="Lim J.H.P."/>
            <person name="Lipzen A."/>
            <person name="Nolan M."/>
            <person name="Ohm R.A."/>
            <person name="Tamas L."/>
            <person name="Grigoriev I.V."/>
            <person name="Spatafora J.W."/>
            <person name="Nagy L.G."/>
            <person name="Kovacs G.M."/>
        </authorList>
    </citation>
    <scope>NUCLEOTIDE SEQUENCE [LARGE SCALE GENOMIC DNA]</scope>
    <source>
        <strain evidence="1 2">DSE2036</strain>
    </source>
</reference>
<accession>A0A2V1EC90</accession>
<gene>
    <name evidence="1" type="ORF">DM02DRAFT_723417</name>
</gene>
<dbReference type="AlphaFoldDB" id="A0A2V1EC90"/>
<sequence length="423" mass="48360">MECCKYTAFFNALMDRRLYLIPHGVPGNENHFLEGLVETPGDEETLQRISTILLGTIKSSWKWYWRKSDVVNPFGDDQSLEFGSMWTFDIPGDVLRYTNNSMRGQMPLSLLRQRAVSLADMELLGGPFPCPVEPNIDCSVPLWKPQIHVDVRYRAFLYRLLRDFHCRWRHILRNTYNDGTLLRLAKAVLDLLTFRFKLNVYQESSSQDYYSTVPQFPNLDATKWEPLSKNVVRLGDIHVVACQSLEEGLSIARQHASCRKFSTFETATPESEQQVQPHYMILSIKHIILGYINNSHSLIHTAPEPLFNGDSTTSPPSTLAMDYLIWATASARHRPIPGILQPLPVELQDMVLRYAYPNMILLAVGGCVQGIGSPFSWKDGSRSVTLNNFVGNRRLEDQNVTRIQLDERITILEYHTKNGEVVN</sequence>